<dbReference type="Gene3D" id="1.25.10.10">
    <property type="entry name" value="Leucine-rich Repeat Variant"/>
    <property type="match status" value="1"/>
</dbReference>
<feature type="compositionally biased region" description="Low complexity" evidence="1">
    <location>
        <begin position="21"/>
        <end position="32"/>
    </location>
</feature>
<feature type="compositionally biased region" description="Low complexity" evidence="1">
    <location>
        <begin position="355"/>
        <end position="449"/>
    </location>
</feature>
<dbReference type="PANTHER" id="PTHR21567">
    <property type="entry name" value="CLASP"/>
    <property type="match status" value="1"/>
</dbReference>
<evidence type="ECO:0000313" key="4">
    <source>
        <dbReference type="Proteomes" id="UP000001396"/>
    </source>
</evidence>
<feature type="region of interest" description="Disordered" evidence="1">
    <location>
        <begin position="309"/>
        <end position="457"/>
    </location>
</feature>
<feature type="region of interest" description="Disordered" evidence="1">
    <location>
        <begin position="1"/>
        <end position="46"/>
    </location>
</feature>
<dbReference type="InterPro" id="IPR034085">
    <property type="entry name" value="TOG"/>
</dbReference>
<feature type="compositionally biased region" description="Low complexity" evidence="1">
    <location>
        <begin position="324"/>
        <end position="338"/>
    </location>
</feature>
<dbReference type="Proteomes" id="UP000001396">
    <property type="component" value="Unassembled WGS sequence"/>
</dbReference>
<dbReference type="RefSeq" id="XP_020426853.1">
    <property type="nucleotide sequence ID" value="XM_020582499.1"/>
</dbReference>
<dbReference type="FunCoup" id="D3BUD1">
    <property type="interactions" value="129"/>
</dbReference>
<dbReference type="GO" id="GO:0000226">
    <property type="term" value="P:microtubule cytoskeleton organization"/>
    <property type="evidence" value="ECO:0007669"/>
    <property type="project" value="UniProtKB-ARBA"/>
</dbReference>
<accession>D3BUD1</accession>
<evidence type="ECO:0000256" key="1">
    <source>
        <dbReference type="SAM" id="MobiDB-lite"/>
    </source>
</evidence>
<reference evidence="3 4" key="1">
    <citation type="journal article" date="2011" name="Genome Res.">
        <title>Phylogeny-wide analysis of social amoeba genomes highlights ancient origins for complex intercellular communication.</title>
        <authorList>
            <person name="Heidel A.J."/>
            <person name="Lawal H.M."/>
            <person name="Felder M."/>
            <person name="Schilde C."/>
            <person name="Helps N.R."/>
            <person name="Tunggal B."/>
            <person name="Rivero F."/>
            <person name="John U."/>
            <person name="Schleicher M."/>
            <person name="Eichinger L."/>
            <person name="Platzer M."/>
            <person name="Noegel A.A."/>
            <person name="Schaap P."/>
            <person name="Gloeckner G."/>
        </authorList>
    </citation>
    <scope>NUCLEOTIDE SEQUENCE [LARGE SCALE GENOMIC DNA]</scope>
    <source>
        <strain evidence="4">ATCC 26659 / Pp 5 / PN500</strain>
    </source>
</reference>
<feature type="compositionally biased region" description="Acidic residues" evidence="1">
    <location>
        <begin position="716"/>
        <end position="730"/>
    </location>
</feature>
<dbReference type="OMA" id="VCARTNK"/>
<dbReference type="SUPFAM" id="SSF48371">
    <property type="entry name" value="ARM repeat"/>
    <property type="match status" value="1"/>
</dbReference>
<feature type="compositionally biased region" description="Polar residues" evidence="1">
    <location>
        <begin position="734"/>
        <end position="747"/>
    </location>
</feature>
<sequence length="875" mass="94146">MTSNMKSRMSVSGGGGGGGASSTSTSSLSSTSRLNQPVKHDMSPIDFDSEKDLQKQMEEISAEFKLKESRDWSFRYKALIQLQRVVAGNAVEMKNFVVLLRQMSPGLVEQVTELRSTIVKEACAVVSQVATRLRSRFEPLALLYMNALLKVVVVKVTIIAEAAHNAIKSILNSVQTKTLLANILIASGDQHNEALRRRASEYLLIILGRAIDEPDMVLMSSVAAVEAAISRLLVDGGSDIRANTRLCFWAYLELSEERALAMLYEYTPTTQKNLFSMINTLPPSQHQLALKIQQALLEEDQDQQLMTESTDLDFDMNDFKKDQSTTTTTTTSSSIPTSRAKTPTGGSSIPTGRQSGLKGKISTTTTTTTTTPTGLSSSTSSKPSSSTASGSSLRGASTSSTVRSKSSLGMTKTTTTPVSSTSSRASSASPNVSSSNLSGRYSSIGSRISQPTTGKPTLAQTLKSSQTKLAAITNLQQKQQQQPASLTKSKSSTSLGGTSSTSTPSSSTTTTSSSTISKRTTSPSSTTKTTSASSLSKSTVNPTTTSNSLTKSIRPSTTTSTASLSKSTIGSTSLPSTSSTPTKTPVTSVTSTTTSSSPTVARLNEKMKALSTSTSASKPTTSVAKRASKEIDEHLLKEAESILDRDVQDIGDVDDLIKYSNTIVESLAKIDMEIDSLQDSQFNEISDALATNIRDAKRGLSLIDDDPNNELKLEDLELDDNDDDDDDNNDNDNTNTRQKNLSRSSSIGELALRGGGGSTLRRQNSNEDFNWIEDSVDQTMIGDDLLEFDDNQLLDDQLTNHHHHHLNGKKKNDRHNLITDDDDDIYDVDDIQLNFKSPSSNLSSNNNSNSSSTNNSTNNSKRNSLNLDLELELNS</sequence>
<dbReference type="GO" id="GO:0005881">
    <property type="term" value="C:cytoplasmic microtubule"/>
    <property type="evidence" value="ECO:0007669"/>
    <property type="project" value="TreeGrafter"/>
</dbReference>
<feature type="region of interest" description="Disordered" evidence="1">
    <location>
        <begin position="475"/>
        <end position="601"/>
    </location>
</feature>
<dbReference type="GO" id="GO:0008017">
    <property type="term" value="F:microtubule binding"/>
    <property type="evidence" value="ECO:0007669"/>
    <property type="project" value="TreeGrafter"/>
</dbReference>
<feature type="compositionally biased region" description="Low complexity" evidence="1">
    <location>
        <begin position="476"/>
        <end position="539"/>
    </location>
</feature>
<feature type="compositionally biased region" description="Low complexity" evidence="1">
    <location>
        <begin position="556"/>
        <end position="600"/>
    </location>
</feature>
<dbReference type="GO" id="GO:0000278">
    <property type="term" value="P:mitotic cell cycle"/>
    <property type="evidence" value="ECO:0007669"/>
    <property type="project" value="UniProtKB-ARBA"/>
</dbReference>
<dbReference type="STRING" id="670386.D3BUD1"/>
<feature type="region of interest" description="Disordered" evidence="1">
    <location>
        <begin position="715"/>
        <end position="765"/>
    </location>
</feature>
<protein>
    <recommendedName>
        <fullName evidence="2">TOG domain-containing protein</fullName>
    </recommendedName>
</protein>
<dbReference type="PANTHER" id="PTHR21567:SF9">
    <property type="entry name" value="CLIP-ASSOCIATING PROTEIN"/>
    <property type="match status" value="1"/>
</dbReference>
<feature type="region of interest" description="Disordered" evidence="1">
    <location>
        <begin position="836"/>
        <end position="875"/>
    </location>
</feature>
<proteinExistence type="predicted"/>
<keyword evidence="4" id="KW-1185">Reference proteome</keyword>
<feature type="compositionally biased region" description="Polar residues" evidence="1">
    <location>
        <begin position="540"/>
        <end position="555"/>
    </location>
</feature>
<dbReference type="GeneID" id="31367218"/>
<gene>
    <name evidence="3" type="ORF">PPL_11750</name>
</gene>
<evidence type="ECO:0000313" key="3">
    <source>
        <dbReference type="EMBL" id="EFA74719.1"/>
    </source>
</evidence>
<evidence type="ECO:0000259" key="2">
    <source>
        <dbReference type="SMART" id="SM01349"/>
    </source>
</evidence>
<name>D3BUD1_HETP5</name>
<dbReference type="InParanoid" id="D3BUD1"/>
<dbReference type="EMBL" id="ADBJ01000060">
    <property type="protein sequence ID" value="EFA74719.1"/>
    <property type="molecule type" value="Genomic_DNA"/>
</dbReference>
<feature type="compositionally biased region" description="Polar residues" evidence="1">
    <location>
        <begin position="339"/>
        <end position="354"/>
    </location>
</feature>
<comment type="caution">
    <text evidence="3">The sequence shown here is derived from an EMBL/GenBank/DDBJ whole genome shotgun (WGS) entry which is preliminary data.</text>
</comment>
<feature type="domain" description="TOG" evidence="2">
    <location>
        <begin position="46"/>
        <end position="287"/>
    </location>
</feature>
<dbReference type="InterPro" id="IPR016024">
    <property type="entry name" value="ARM-type_fold"/>
</dbReference>
<dbReference type="InterPro" id="IPR024395">
    <property type="entry name" value="CLASP_N_dom"/>
</dbReference>
<dbReference type="SMART" id="SM01349">
    <property type="entry name" value="TOG"/>
    <property type="match status" value="1"/>
</dbReference>
<dbReference type="Pfam" id="PF12348">
    <property type="entry name" value="CLASP_N"/>
    <property type="match status" value="1"/>
</dbReference>
<dbReference type="GO" id="GO:0005819">
    <property type="term" value="C:spindle"/>
    <property type="evidence" value="ECO:0007669"/>
    <property type="project" value="UniProtKB-ARBA"/>
</dbReference>
<dbReference type="InterPro" id="IPR011989">
    <property type="entry name" value="ARM-like"/>
</dbReference>
<dbReference type="AlphaFoldDB" id="D3BUD1"/>
<organism evidence="3 4">
    <name type="scientific">Heterostelium pallidum (strain ATCC 26659 / Pp 5 / PN500)</name>
    <name type="common">Cellular slime mold</name>
    <name type="synonym">Polysphondylium pallidum</name>
    <dbReference type="NCBI Taxonomy" id="670386"/>
    <lineage>
        <taxon>Eukaryota</taxon>
        <taxon>Amoebozoa</taxon>
        <taxon>Evosea</taxon>
        <taxon>Eumycetozoa</taxon>
        <taxon>Dictyostelia</taxon>
        <taxon>Acytosteliales</taxon>
        <taxon>Acytosteliaceae</taxon>
        <taxon>Heterostelium</taxon>
    </lineage>
</organism>